<dbReference type="OrthoDB" id="441728at2759"/>
<dbReference type="Proteomes" id="UP000649617">
    <property type="component" value="Unassembled WGS sequence"/>
</dbReference>
<dbReference type="Pfam" id="PF07699">
    <property type="entry name" value="Ephrin_rec_like"/>
    <property type="match status" value="1"/>
</dbReference>
<organism evidence="2 3">
    <name type="scientific">Symbiodinium pilosum</name>
    <name type="common">Dinoflagellate</name>
    <dbReference type="NCBI Taxonomy" id="2952"/>
    <lineage>
        <taxon>Eukaryota</taxon>
        <taxon>Sar</taxon>
        <taxon>Alveolata</taxon>
        <taxon>Dinophyceae</taxon>
        <taxon>Suessiales</taxon>
        <taxon>Symbiodiniaceae</taxon>
        <taxon>Symbiodinium</taxon>
    </lineage>
</organism>
<accession>A0A812WYH8</accession>
<dbReference type="Gene3D" id="2.10.50.10">
    <property type="entry name" value="Tumor Necrosis Factor Receptor, subunit A, domain 2"/>
    <property type="match status" value="2"/>
</dbReference>
<protein>
    <recommendedName>
        <fullName evidence="1">Tyrosine-protein kinase ephrin type A/B receptor-like domain-containing protein</fullName>
    </recommendedName>
</protein>
<dbReference type="InterPro" id="IPR009030">
    <property type="entry name" value="Growth_fac_rcpt_cys_sf"/>
</dbReference>
<sequence length="524" mass="58214">MGCTRPLNLQDLGCGPSITYNHINVEQWPDDYANEWREIQAQYPSQAPVDLGSMGYNGAISTYFPRSILEASHFQDGNVLEHFRGWNASWNHNEKYFDSLGSIDRSQVRPCNETRFMLPKPKADYLNVTGDSDGVRTQPNGDLIAFCYDGYFWLSPSCRANSTRCVPYLTAADGWGLDSMMQKVTAFDMPIAVGVAKNWTNMPLHVKSTFYWWIPDTTFLDLDPVHITFPPYDLSAWRRGDKRTATASSAINKLVSQDLSALAPVVEEFIRNLRFNMNDVMSMMKDRKATGDSHWDVAWEVEDVSMTGLPDKTKCFPGFGLYDTDRGAFTQSRNGTSFLECRACESGRYSSRLKDEKGLTHACKECAPGTSQSSGAALSCELCQLGEYQNSSGSQSCNRCNIGFYQDQKGSPLCRQCPSGTTLGFGSVAMTDCGCQNGYIKVETGPVNWSCEKCGEGLHCPSLGTQDGLVSGNSMLGRQFVPELLKNYHSTADNPLAVYRCQGDSHCPGGIPELQRWFARHSLH</sequence>
<gene>
    <name evidence="2" type="ORF">SPIL2461_LOCUS19536</name>
</gene>
<comment type="caution">
    <text evidence="2">The sequence shown here is derived from an EMBL/GenBank/DDBJ whole genome shotgun (WGS) entry which is preliminary data.</text>
</comment>
<evidence type="ECO:0000313" key="3">
    <source>
        <dbReference type="Proteomes" id="UP000649617"/>
    </source>
</evidence>
<feature type="domain" description="Tyrosine-protein kinase ephrin type A/B receptor-like" evidence="1">
    <location>
        <begin position="386"/>
        <end position="433"/>
    </location>
</feature>
<evidence type="ECO:0000313" key="2">
    <source>
        <dbReference type="EMBL" id="CAE7696250.1"/>
    </source>
</evidence>
<dbReference type="AlphaFoldDB" id="A0A812WYH8"/>
<evidence type="ECO:0000259" key="1">
    <source>
        <dbReference type="Pfam" id="PF07699"/>
    </source>
</evidence>
<dbReference type="PANTHER" id="PTHR46967">
    <property type="entry name" value="INSULIN-LIKE GROWTH FACTOR BINDING PROTEIN,N-TERMINAL"/>
    <property type="match status" value="1"/>
</dbReference>
<proteinExistence type="predicted"/>
<dbReference type="EMBL" id="CAJNIZ010044637">
    <property type="protein sequence ID" value="CAE7696250.1"/>
    <property type="molecule type" value="Genomic_DNA"/>
</dbReference>
<dbReference type="InterPro" id="IPR011641">
    <property type="entry name" value="Tyr-kin_ephrin_A/B_rcpt-like"/>
</dbReference>
<reference evidence="2" key="1">
    <citation type="submission" date="2021-02" db="EMBL/GenBank/DDBJ databases">
        <authorList>
            <person name="Dougan E. K."/>
            <person name="Rhodes N."/>
            <person name="Thang M."/>
            <person name="Chan C."/>
        </authorList>
    </citation>
    <scope>NUCLEOTIDE SEQUENCE</scope>
</reference>
<dbReference type="SMART" id="SM01411">
    <property type="entry name" value="Ephrin_rec_like"/>
    <property type="match status" value="2"/>
</dbReference>
<keyword evidence="3" id="KW-1185">Reference proteome</keyword>
<dbReference type="PANTHER" id="PTHR46967:SF2">
    <property type="entry name" value="SUSHI, VON WILLEBRAND FACTOR TYPE A, EGF AND PENTRAXIN DOMAIN-CONTAINING PROTEIN 1-LIKE"/>
    <property type="match status" value="1"/>
</dbReference>
<name>A0A812WYH8_SYMPI</name>
<dbReference type="SUPFAM" id="SSF57184">
    <property type="entry name" value="Growth factor receptor domain"/>
    <property type="match status" value="1"/>
</dbReference>